<dbReference type="SUPFAM" id="SSF57180">
    <property type="entry name" value="Cellulose-binding domain"/>
    <property type="match status" value="1"/>
</dbReference>
<keyword evidence="5" id="KW-0732">Signal</keyword>
<evidence type="ECO:0000256" key="14">
    <source>
        <dbReference type="ARBA" id="ARBA00045077"/>
    </source>
</evidence>
<evidence type="ECO:0000256" key="3">
    <source>
        <dbReference type="ARBA" id="ARBA00022525"/>
    </source>
</evidence>
<evidence type="ECO:0000256" key="7">
    <source>
        <dbReference type="ARBA" id="ARBA00023002"/>
    </source>
</evidence>
<evidence type="ECO:0000256" key="1">
    <source>
        <dbReference type="ARBA" id="ARBA00001973"/>
    </source>
</evidence>
<evidence type="ECO:0000259" key="17">
    <source>
        <dbReference type="PROSITE" id="PS51164"/>
    </source>
</evidence>
<dbReference type="Proteomes" id="UP000294847">
    <property type="component" value="Chromosome 4"/>
</dbReference>
<evidence type="ECO:0000256" key="16">
    <source>
        <dbReference type="SAM" id="MobiDB-lite"/>
    </source>
</evidence>
<dbReference type="Gene3D" id="2.70.50.70">
    <property type="match status" value="1"/>
</dbReference>
<evidence type="ECO:0000256" key="2">
    <source>
        <dbReference type="ARBA" id="ARBA00004613"/>
    </source>
</evidence>
<dbReference type="InterPro" id="IPR000254">
    <property type="entry name" value="CBD"/>
</dbReference>
<dbReference type="PANTHER" id="PTHR33353:SF9">
    <property type="entry name" value="ENDOGLUCANASE II"/>
    <property type="match status" value="1"/>
</dbReference>
<dbReference type="PROSITE" id="PS51164">
    <property type="entry name" value="CBM1_2"/>
    <property type="match status" value="1"/>
</dbReference>
<sequence>MARSDCTEFSGSGRPLITIGWLIALRGLGLPGEAVLLCSSARTRPPQMRQQKTSHGIAHVGGARCLLYKTARAAQGGCYTFSQLWRPWPRERCWAMPPSSSFGNFAIHGSQCARLPLSNSPVTNVASNDIRCNANSGPVGRKCAVNAGSTVTVEMHQQNGDRSCSNEAIGGAHYGPVAVYLSKVDNAATSDGSGGWFKIFEDSWAKKTGSGSGDDDYWGTKDLNTCCGKMNVKIPSDIASGDYLLRAEALALHAAGSSGGGQFYITCYQITVAGSGSASPATVRFPGAFAQNHPGILVNIHSAMSGYSMPGPAVYSGGTTKAAGSACAGCESTCKVGSSPVGTAPSTPQPSSPAGGGGGGGGGGGSGCTVAKYQQCGGQGYTGCTTCAAGSTCKDVSPPFYSQCS</sequence>
<dbReference type="InterPro" id="IPR049892">
    <property type="entry name" value="AA9"/>
</dbReference>
<keyword evidence="4" id="KW-0479">Metal-binding</keyword>
<dbReference type="InterPro" id="IPR005103">
    <property type="entry name" value="AA9_LPMO"/>
</dbReference>
<dbReference type="GO" id="GO:0005576">
    <property type="term" value="C:extracellular region"/>
    <property type="evidence" value="ECO:0007669"/>
    <property type="project" value="UniProtKB-SubCell"/>
</dbReference>
<evidence type="ECO:0000256" key="15">
    <source>
        <dbReference type="ARBA" id="ARBA00047174"/>
    </source>
</evidence>
<dbReference type="SMART" id="SM00236">
    <property type="entry name" value="fCBD"/>
    <property type="match status" value="1"/>
</dbReference>
<dbReference type="GO" id="GO:0004497">
    <property type="term" value="F:monooxygenase activity"/>
    <property type="evidence" value="ECO:0007669"/>
    <property type="project" value="UniProtKB-KW"/>
</dbReference>
<evidence type="ECO:0000313" key="18">
    <source>
        <dbReference type="EMBL" id="QBZ60923.1"/>
    </source>
</evidence>
<dbReference type="GO" id="GO:0046872">
    <property type="term" value="F:metal ion binding"/>
    <property type="evidence" value="ECO:0007669"/>
    <property type="project" value="UniProtKB-KW"/>
</dbReference>
<keyword evidence="12" id="KW-0624">Polysaccharide degradation</keyword>
<feature type="domain" description="CBM1" evidence="17">
    <location>
        <begin position="368"/>
        <end position="405"/>
    </location>
</feature>
<proteinExistence type="inferred from homology"/>
<evidence type="ECO:0000256" key="10">
    <source>
        <dbReference type="ARBA" id="ARBA00023157"/>
    </source>
</evidence>
<organism evidence="18 19">
    <name type="scientific">Pyricularia oryzae</name>
    <name type="common">Rice blast fungus</name>
    <name type="synonym">Magnaporthe oryzae</name>
    <dbReference type="NCBI Taxonomy" id="318829"/>
    <lineage>
        <taxon>Eukaryota</taxon>
        <taxon>Fungi</taxon>
        <taxon>Dikarya</taxon>
        <taxon>Ascomycota</taxon>
        <taxon>Pezizomycotina</taxon>
        <taxon>Sordariomycetes</taxon>
        <taxon>Sordariomycetidae</taxon>
        <taxon>Magnaporthales</taxon>
        <taxon>Pyriculariaceae</taxon>
        <taxon>Pyricularia</taxon>
    </lineage>
</organism>
<keyword evidence="7" id="KW-0560">Oxidoreductase</keyword>
<evidence type="ECO:0000256" key="8">
    <source>
        <dbReference type="ARBA" id="ARBA00023008"/>
    </source>
</evidence>
<comment type="subcellular location">
    <subcellularLocation>
        <location evidence="2">Secreted</location>
    </subcellularLocation>
</comment>
<protein>
    <recommendedName>
        <fullName evidence="15">lytic cellulose monooxygenase (C4-dehydrogenating)</fullName>
        <ecNumber evidence="15">1.14.99.56</ecNumber>
    </recommendedName>
</protein>
<dbReference type="InterPro" id="IPR035971">
    <property type="entry name" value="CBD_sf"/>
</dbReference>
<evidence type="ECO:0000256" key="11">
    <source>
        <dbReference type="ARBA" id="ARBA00023277"/>
    </source>
</evidence>
<evidence type="ECO:0000256" key="12">
    <source>
        <dbReference type="ARBA" id="ARBA00023326"/>
    </source>
</evidence>
<evidence type="ECO:0000313" key="19">
    <source>
        <dbReference type="Proteomes" id="UP000294847"/>
    </source>
</evidence>
<dbReference type="EMBL" id="CP034207">
    <property type="protein sequence ID" value="QBZ60923.1"/>
    <property type="molecule type" value="Genomic_DNA"/>
</dbReference>
<name>A0A4P7NGA5_PYROR</name>
<keyword evidence="10" id="KW-1015">Disulfide bond</keyword>
<dbReference type="EC" id="1.14.99.56" evidence="15"/>
<keyword evidence="11" id="KW-0119">Carbohydrate metabolism</keyword>
<feature type="compositionally biased region" description="Gly residues" evidence="16">
    <location>
        <begin position="354"/>
        <end position="365"/>
    </location>
</feature>
<keyword evidence="8" id="KW-0186">Copper</keyword>
<feature type="region of interest" description="Disordered" evidence="16">
    <location>
        <begin position="341"/>
        <end position="365"/>
    </location>
</feature>
<dbReference type="AlphaFoldDB" id="A0A4P7NGA5"/>
<evidence type="ECO:0000256" key="9">
    <source>
        <dbReference type="ARBA" id="ARBA00023033"/>
    </source>
</evidence>
<keyword evidence="6" id="KW-0136">Cellulose degradation</keyword>
<evidence type="ECO:0000256" key="5">
    <source>
        <dbReference type="ARBA" id="ARBA00022729"/>
    </source>
</evidence>
<dbReference type="Pfam" id="PF00734">
    <property type="entry name" value="CBM_1"/>
    <property type="match status" value="1"/>
</dbReference>
<keyword evidence="3" id="KW-0964">Secreted</keyword>
<evidence type="ECO:0000256" key="4">
    <source>
        <dbReference type="ARBA" id="ARBA00022723"/>
    </source>
</evidence>
<evidence type="ECO:0000256" key="6">
    <source>
        <dbReference type="ARBA" id="ARBA00023001"/>
    </source>
</evidence>
<accession>A0A4P7NGA5</accession>
<gene>
    <name evidence="18" type="ORF">PoMZ_07867</name>
</gene>
<dbReference type="CDD" id="cd21175">
    <property type="entry name" value="LPMO_AA9"/>
    <property type="match status" value="1"/>
</dbReference>
<reference evidence="18 19" key="1">
    <citation type="journal article" date="2019" name="Mol. Biol. Evol.">
        <title>Blast fungal genomes show frequent chromosomal changes, gene gains and losses, and effector gene turnover.</title>
        <authorList>
            <person name="Gomez Luciano L.B."/>
            <person name="Jason Tsai I."/>
            <person name="Chuma I."/>
            <person name="Tosa Y."/>
            <person name="Chen Y.H."/>
            <person name="Li J.Y."/>
            <person name="Li M.Y."/>
            <person name="Jade Lu M.Y."/>
            <person name="Nakayashiki H."/>
            <person name="Li W.H."/>
        </authorList>
    </citation>
    <scope>NUCLEOTIDE SEQUENCE [LARGE SCALE GENOMIC DNA]</scope>
    <source>
        <strain evidence="18">MZ5-1-6</strain>
    </source>
</reference>
<keyword evidence="9" id="KW-0503">Monooxygenase</keyword>
<dbReference type="GO" id="GO:0030248">
    <property type="term" value="F:cellulose binding"/>
    <property type="evidence" value="ECO:0007669"/>
    <property type="project" value="InterPro"/>
</dbReference>
<dbReference type="PANTHER" id="PTHR33353">
    <property type="entry name" value="PUTATIVE (AFU_ORTHOLOGUE AFUA_1G12560)-RELATED"/>
    <property type="match status" value="1"/>
</dbReference>
<dbReference type="Pfam" id="PF03443">
    <property type="entry name" value="AA9"/>
    <property type="match status" value="1"/>
</dbReference>
<comment type="cofactor">
    <cofactor evidence="1">
        <name>Cu(2+)</name>
        <dbReference type="ChEBI" id="CHEBI:29036"/>
    </cofactor>
</comment>
<evidence type="ECO:0000256" key="13">
    <source>
        <dbReference type="ARBA" id="ARBA00044502"/>
    </source>
</evidence>
<dbReference type="GO" id="GO:0030245">
    <property type="term" value="P:cellulose catabolic process"/>
    <property type="evidence" value="ECO:0007669"/>
    <property type="project" value="UniProtKB-KW"/>
</dbReference>
<comment type="similarity">
    <text evidence="13">Belongs to the polysaccharide monooxygenase AA9 family.</text>
</comment>
<comment type="catalytic activity">
    <reaction evidence="14">
        <text>[(1-&gt;4)-beta-D-glucosyl]n+m + reduced acceptor + O2 = 4-dehydro-beta-D-glucosyl-[(1-&gt;4)-beta-D-glucosyl]n-1 + [(1-&gt;4)-beta-D-glucosyl]m + acceptor + H2O.</text>
        <dbReference type="EC" id="1.14.99.56"/>
    </reaction>
</comment>